<name>A0AAD7UPE6_9STRA</name>
<feature type="compositionally biased region" description="Low complexity" evidence="1">
    <location>
        <begin position="1541"/>
        <end position="1558"/>
    </location>
</feature>
<dbReference type="PANTHER" id="PTHR22925:SF3">
    <property type="entry name" value="GLYCOSYL HYDROLASE FAMILY PROTEIN 43"/>
    <property type="match status" value="1"/>
</dbReference>
<keyword evidence="3" id="KW-1185">Reference proteome</keyword>
<protein>
    <submittedName>
        <fullName evidence="2">Uncharacterized protein</fullName>
    </submittedName>
</protein>
<reference evidence="2" key="1">
    <citation type="submission" date="2023-01" db="EMBL/GenBank/DDBJ databases">
        <title>Metagenome sequencing of chrysophaentin producing Chrysophaeum taylorii.</title>
        <authorList>
            <person name="Davison J."/>
            <person name="Bewley C."/>
        </authorList>
    </citation>
    <scope>NUCLEOTIDE SEQUENCE</scope>
    <source>
        <strain evidence="2">NIES-1699</strain>
    </source>
</reference>
<dbReference type="PANTHER" id="PTHR22925">
    <property type="entry name" value="GLYCOSYL HYDROLASE 43 FAMILY MEMBER"/>
    <property type="match status" value="1"/>
</dbReference>
<evidence type="ECO:0000313" key="3">
    <source>
        <dbReference type="Proteomes" id="UP001230188"/>
    </source>
</evidence>
<comment type="caution">
    <text evidence="2">The sequence shown here is derived from an EMBL/GenBank/DDBJ whole genome shotgun (WGS) entry which is preliminary data.</text>
</comment>
<feature type="region of interest" description="Disordered" evidence="1">
    <location>
        <begin position="1530"/>
        <end position="1558"/>
    </location>
</feature>
<accession>A0AAD7UPE6</accession>
<proteinExistence type="predicted"/>
<feature type="compositionally biased region" description="Basic and acidic residues" evidence="1">
    <location>
        <begin position="1530"/>
        <end position="1540"/>
    </location>
</feature>
<organism evidence="2 3">
    <name type="scientific">Chrysophaeum taylorii</name>
    <dbReference type="NCBI Taxonomy" id="2483200"/>
    <lineage>
        <taxon>Eukaryota</taxon>
        <taxon>Sar</taxon>
        <taxon>Stramenopiles</taxon>
        <taxon>Ochrophyta</taxon>
        <taxon>Pelagophyceae</taxon>
        <taxon>Pelagomonadales</taxon>
        <taxon>Pelagomonadaceae</taxon>
        <taxon>Chrysophaeum</taxon>
    </lineage>
</organism>
<evidence type="ECO:0000313" key="2">
    <source>
        <dbReference type="EMBL" id="KAJ8613683.1"/>
    </source>
</evidence>
<feature type="region of interest" description="Disordered" evidence="1">
    <location>
        <begin position="1169"/>
        <end position="1189"/>
    </location>
</feature>
<gene>
    <name evidence="2" type="ORF">CTAYLR_003143</name>
</gene>
<dbReference type="Proteomes" id="UP001230188">
    <property type="component" value="Unassembled WGS sequence"/>
</dbReference>
<evidence type="ECO:0000256" key="1">
    <source>
        <dbReference type="SAM" id="MobiDB-lite"/>
    </source>
</evidence>
<dbReference type="Gene3D" id="2.115.10.20">
    <property type="entry name" value="Glycosyl hydrolase domain, family 43"/>
    <property type="match status" value="1"/>
</dbReference>
<dbReference type="InterPro" id="IPR023296">
    <property type="entry name" value="Glyco_hydro_beta-prop_sf"/>
</dbReference>
<dbReference type="SUPFAM" id="SSF75005">
    <property type="entry name" value="Arabinanase/levansucrase/invertase"/>
    <property type="match status" value="1"/>
</dbReference>
<dbReference type="EMBL" id="JAQMWT010000024">
    <property type="protein sequence ID" value="KAJ8613683.1"/>
    <property type="molecule type" value="Genomic_DNA"/>
</dbReference>
<sequence length="1883" mass="202721">MLMIGTEGVSPFQDDTLARRVDEMRRTTTWEDPSYVDLAVKIDFSSLGGPGRELLGGIAMGSTIALETFVTQFVLDLQAALNVSAANRVLVLNTTQGATHFSWRWTSTTVRFRILEGKPPVASVVRELTRQAQVKGSRLFRGNVTAALDARWGVVALDWDASLRLMYSIGVVGKELVRDDQVVLGASRWCDEQEEEEEESAYCEWERYFEEDVSRAVGVSRERVEVLFVRPAAPDSVLAHFRIFPALEAPTVVFAVGRLLAQVGNLTSELYDGNVTVKVDAAWGVSGVGTGRRRLESSKAIPYAAARSNSSLPFLGFGSPLHAYERCKATQRCARGYVHYDQASATSYHTTQMFGGGLHVEAMLWANFEDWRAGTFGWWNLKKRLPLLLLGGVGGGVDPFSIDQIGPRVRTIDPYGWCHERQACRDEWNSGLVLNREQLQAEVALQSALVANVESDLAWVVEHRETALLDADGARARADVKRLMVGREDDIRRKLEHEATVLRNLEASQCRGGVAACSLLFNTSSLELRGAINATGEVVTRDAGQELAVFAFDSISLGSEVNVTLVGQRSLVLSSRSSAYVNASLVARPGTLGGFPGGFSIARLSSDALSDAPRDVPVEADVASTNVNGPGSPSVRVHLRTIETAAAVLPEIQVLNVTAAVGETVGGSFNLRGAARTTRDLSARATSLEVETAISEDLNRRDEASSIFFSAPPGVGRVRATVVPGSNDHSRAWLVTFLTATYEVPVLGVDAKGLTGVGATGSAFRERRGNVIGGTFALRWRDKHLSRSLAVDVDSRDVARAVVEDFPDVVAAASSRSGGRACEDGLCASGPSNAGGRVWALTIVTLADNPTPVAPTDPRAGAKNKLPPELEAVSNATGVDATVTVRRTYGRAVFRDHLAILNRSSSFSLSYGGAGAGHGGRGGGPASGDDGAGVVFRQRSGGRGRQIVNASLEDHFFWPLDDDDDNVVWNDTAAAARTTGGVGAAYGAPEVLELVGGSGGAAGYSHPFVQARLEPGLAVPARGGAGGGAIEIVAVNDIELGPGAQISVDAEPGHSSHLFGGGGGSGGSIVLAAGGVLRVAENSKLSARGGNGGSGLREPGGGGGGGRVAVYATTCRRKPIVDVGGGTCANEDRNGISGSAYFAFDKEDSSFEIEEGGAVGTGRSLAVRSSSSSLIPSGPEYELDPPGRPGRASFYARSDGEGSAMLALKENEDSFLLGVLLTKEKKLVHGSGFRDVAEARDLLLLRENATPHRWYKIDISLDWESHTYDVFVDDILRADDAPLRGNIVRLAGAYVFDSGSARFDEVYLGPDFARRFRCPAATRRGIDRPPPRRLVDAVPATTTTTFHPMTRHDNHASRREVYEHANGGLVPFDGAGHLKEEEFTISKTRETTLNAGALFESSFWYGEHDDDALLGGIGACWTSDLKEWKRQGIVLHYANLTDMVHPRDAWLPGCDGYATPHGTKAGYGCSGSAGLVASRPRVLRGPEELVMWMGVDDANGSLALAGIATASHPSGPFTFRRSFYPDGNETRDQVAWRRPDSSSSSSSSSSSFSSSSSSSGAVLARKYATQVEYVMPAPQMHPVWEMVASSSSSSSSSSTERDFALSYHRGKYQREYDDYHDIYLQRWRLEDKPWLVLCVDRVDPSKNYSVPRGQSTGENGATCPRDHYKLILGQGYSERRGAVGIASRFKDPFDPKNNAWRPNSVPAVRAQPWSANYRDGTCGLHEENYIRLDDADLATTRVPQDRRNCSNVEDNPVHATLPDDRVGILEIVETRRVHYVAASPLTPDFMDTSGLIYAVEGDFDSELDAMMLDSHLDFGGPFPKHSTFEDPLIIGDFDPRVAPIPASRVRYHQYLNRYNDRARYSLACVHDGICPVNFLLEEE</sequence>